<dbReference type="InterPro" id="IPR050960">
    <property type="entry name" value="AB_hydrolase_4_sf"/>
</dbReference>
<name>A0A1K0IMY6_CUPNE</name>
<reference evidence="4" key="1">
    <citation type="submission" date="2016-09" db="EMBL/GenBank/DDBJ databases">
        <authorList>
            <person name="Capua I."/>
            <person name="De Benedictis P."/>
            <person name="Joannis T."/>
            <person name="Lombin L.H."/>
            <person name="Cattoli G."/>
        </authorList>
    </citation>
    <scope>NUCLEOTIDE SEQUENCE</scope>
    <source>
        <strain evidence="4">B9</strain>
    </source>
</reference>
<evidence type="ECO:0000259" key="3">
    <source>
        <dbReference type="Pfam" id="PF00561"/>
    </source>
</evidence>
<proteinExistence type="inferred from homology"/>
<dbReference type="InterPro" id="IPR012020">
    <property type="entry name" value="ABHD4"/>
</dbReference>
<feature type="domain" description="AB hydrolase-1" evidence="3">
    <location>
        <begin position="103"/>
        <end position="345"/>
    </location>
</feature>
<dbReference type="SUPFAM" id="SSF53474">
    <property type="entry name" value="alpha/beta-Hydrolases"/>
    <property type="match status" value="1"/>
</dbReference>
<dbReference type="PANTHER" id="PTHR10794">
    <property type="entry name" value="ABHYDROLASE DOMAIN-CONTAINING PROTEIN"/>
    <property type="match status" value="1"/>
</dbReference>
<keyword evidence="4" id="KW-0378">Hydrolase</keyword>
<sequence>MGSKLAQPPSGLLQHHAGMTQFPHHRLPHAVQADPAAAPGHGYGDGSMPMPWWLRGGHAQTIIPARFTRRPPRVSFRRERWDTPDQDFIDLDWTTHPVRPDTPLVVMFHGLEGDSGSHYAQALMHALSLRGWQGVIPHFRGCSGELNLAPRFYHSGDSAEIRWVLERMRQRHCANGRKLLVVGISLGGNALLRFLGEDGTSAGHVHAAAAISAPLDLAAGGAALSAGFNLVYTRMFLQTLKRKSLAKLGQFPGLFDRDTMLASRDLYAFDNVVTAPLHGFIDTDDYWRRAASKPVLRDIAVPTLVLNARNDPFLPARHLPGPADASPQVWLEQPEHGGHVGFMTPPEGWRRHLPLLPDGRFSGDIEWLPARILRFFDSMM</sequence>
<evidence type="ECO:0000313" key="4">
    <source>
        <dbReference type="EMBL" id="SCU91045.1"/>
    </source>
</evidence>
<protein>
    <submittedName>
        <fullName evidence="4">Hydrolase of the alpha/beta-hydrolase fold protein</fullName>
    </submittedName>
</protein>
<dbReference type="GO" id="GO:0034338">
    <property type="term" value="F:short-chain carboxylesterase activity"/>
    <property type="evidence" value="ECO:0007669"/>
    <property type="project" value="TreeGrafter"/>
</dbReference>
<feature type="active site" description="Charge relay system" evidence="2">
    <location>
        <position position="311"/>
    </location>
</feature>
<evidence type="ECO:0000256" key="1">
    <source>
        <dbReference type="ARBA" id="ARBA00010884"/>
    </source>
</evidence>
<gene>
    <name evidence="4" type="ORF">CNECB9_5010007</name>
</gene>
<feature type="active site" description="Charge relay system" evidence="2">
    <location>
        <position position="339"/>
    </location>
</feature>
<dbReference type="PANTHER" id="PTHR10794:SF94">
    <property type="entry name" value="ESTERASE YHET-RELATED"/>
    <property type="match status" value="1"/>
</dbReference>
<dbReference type="AlphaFoldDB" id="A0A1K0IMY6"/>
<evidence type="ECO:0000256" key="2">
    <source>
        <dbReference type="PIRSR" id="PIRSR005211-1"/>
    </source>
</evidence>
<feature type="active site" description="Charge relay system" evidence="2">
    <location>
        <position position="185"/>
    </location>
</feature>
<dbReference type="EMBL" id="FMSH01000448">
    <property type="protein sequence ID" value="SCU91045.1"/>
    <property type="molecule type" value="Genomic_DNA"/>
</dbReference>
<comment type="similarity">
    <text evidence="1">Belongs to the AB hydrolase superfamily. AB hydrolase 4 family.</text>
</comment>
<dbReference type="InterPro" id="IPR029058">
    <property type="entry name" value="AB_hydrolase_fold"/>
</dbReference>
<dbReference type="Gene3D" id="3.40.50.1820">
    <property type="entry name" value="alpha/beta hydrolase"/>
    <property type="match status" value="1"/>
</dbReference>
<accession>A0A1K0IMY6</accession>
<organism evidence="4">
    <name type="scientific">Cupriavidus necator</name>
    <name type="common">Alcaligenes eutrophus</name>
    <name type="synonym">Ralstonia eutropha</name>
    <dbReference type="NCBI Taxonomy" id="106590"/>
    <lineage>
        <taxon>Bacteria</taxon>
        <taxon>Pseudomonadati</taxon>
        <taxon>Pseudomonadota</taxon>
        <taxon>Betaproteobacteria</taxon>
        <taxon>Burkholderiales</taxon>
        <taxon>Burkholderiaceae</taxon>
        <taxon>Cupriavidus</taxon>
    </lineage>
</organism>
<dbReference type="PIRSF" id="PIRSF005211">
    <property type="entry name" value="Ab_hydro_YheT"/>
    <property type="match status" value="1"/>
</dbReference>
<dbReference type="InterPro" id="IPR000073">
    <property type="entry name" value="AB_hydrolase_1"/>
</dbReference>
<dbReference type="Pfam" id="PF00561">
    <property type="entry name" value="Abhydrolase_1"/>
    <property type="match status" value="1"/>
</dbReference>
<dbReference type="GO" id="GO:0047372">
    <property type="term" value="F:monoacylglycerol lipase activity"/>
    <property type="evidence" value="ECO:0007669"/>
    <property type="project" value="TreeGrafter"/>
</dbReference>